<protein>
    <recommendedName>
        <fullName evidence="3">Ig-like domain-containing protein</fullName>
    </recommendedName>
</protein>
<sequence length="208" mass="23575">YCLVFLSFVCGLDFAAVPADFNVRDRFLTYYRNQYGDDRNVNITVESIDEGNLTVAKYEEGESWRLPKICRTVFSYTYNEQNSAIDFVPGLETTCSYVPQLIDREPSLNEPEPQLAVPVNINSKICSANCPSNINITNSKVFWLKKIVEDDLLGRKNATIIEINDVKLQVPFNNVNNHTATYTITYKAQEEDEAEDLVCHAAVKKING</sequence>
<dbReference type="EMBL" id="GECZ01023440">
    <property type="protein sequence ID" value="JAS46329.1"/>
    <property type="molecule type" value="Transcribed_RNA"/>
</dbReference>
<evidence type="ECO:0000256" key="1">
    <source>
        <dbReference type="SAM" id="SignalP"/>
    </source>
</evidence>
<feature type="non-terminal residue" evidence="2">
    <location>
        <position position="1"/>
    </location>
</feature>
<feature type="non-terminal residue" evidence="2">
    <location>
        <position position="208"/>
    </location>
</feature>
<organism evidence="2">
    <name type="scientific">Cuerna arida</name>
    <dbReference type="NCBI Taxonomy" id="1464854"/>
    <lineage>
        <taxon>Eukaryota</taxon>
        <taxon>Metazoa</taxon>
        <taxon>Ecdysozoa</taxon>
        <taxon>Arthropoda</taxon>
        <taxon>Hexapoda</taxon>
        <taxon>Insecta</taxon>
        <taxon>Pterygota</taxon>
        <taxon>Neoptera</taxon>
        <taxon>Paraneoptera</taxon>
        <taxon>Hemiptera</taxon>
        <taxon>Auchenorrhyncha</taxon>
        <taxon>Membracoidea</taxon>
        <taxon>Cicadellidae</taxon>
        <taxon>Cicadellinae</taxon>
        <taxon>Proconiini</taxon>
        <taxon>Cuerna</taxon>
    </lineage>
</organism>
<proteinExistence type="predicted"/>
<gene>
    <name evidence="2" type="ORF">g.2738</name>
</gene>
<evidence type="ECO:0000313" key="2">
    <source>
        <dbReference type="EMBL" id="JAS46329.1"/>
    </source>
</evidence>
<feature type="signal peptide" evidence="1">
    <location>
        <begin position="1"/>
        <end position="19"/>
    </location>
</feature>
<evidence type="ECO:0008006" key="3">
    <source>
        <dbReference type="Google" id="ProtNLM"/>
    </source>
</evidence>
<keyword evidence="1" id="KW-0732">Signal</keyword>
<name>A0A1B6F7W8_9HEMI</name>
<dbReference type="AlphaFoldDB" id="A0A1B6F7W8"/>
<accession>A0A1B6F7W8</accession>
<reference evidence="2" key="1">
    <citation type="submission" date="2015-11" db="EMBL/GenBank/DDBJ databases">
        <title>De novo transcriptome assembly of four potential Pierce s Disease insect vectors from Arizona vineyards.</title>
        <authorList>
            <person name="Tassone E.E."/>
        </authorList>
    </citation>
    <scope>NUCLEOTIDE SEQUENCE</scope>
</reference>
<feature type="chain" id="PRO_5008582764" description="Ig-like domain-containing protein" evidence="1">
    <location>
        <begin position="20"/>
        <end position="208"/>
    </location>
</feature>